<keyword evidence="4 7" id="KW-0808">Transferase</keyword>
<dbReference type="Gene3D" id="3.40.50.12710">
    <property type="match status" value="1"/>
</dbReference>
<dbReference type="AlphaFoldDB" id="A0A8A3PJL6"/>
<evidence type="ECO:0000256" key="6">
    <source>
        <dbReference type="ARBA" id="ARBA00048612"/>
    </source>
</evidence>
<dbReference type="InterPro" id="IPR029063">
    <property type="entry name" value="SAM-dependent_MTases_sf"/>
</dbReference>
<evidence type="ECO:0000256" key="8">
    <source>
        <dbReference type="SAM" id="MobiDB-lite"/>
    </source>
</evidence>
<evidence type="ECO:0000256" key="3">
    <source>
        <dbReference type="ARBA" id="ARBA00022603"/>
    </source>
</evidence>
<dbReference type="OrthoDB" id="5595109at2759"/>
<evidence type="ECO:0000256" key="2">
    <source>
        <dbReference type="ARBA" id="ARBA00005891"/>
    </source>
</evidence>
<comment type="catalytic activity">
    <reaction evidence="6 7">
        <text>L-arginyl-[protein] + 2 S-adenosyl-L-methionine = N(omega),N(omega)'-dimethyl-L-arginyl-[protein] + 2 S-adenosyl-L-homocysteine + 2 H(+)</text>
        <dbReference type="Rhea" id="RHEA:48108"/>
        <dbReference type="Rhea" id="RHEA-COMP:10532"/>
        <dbReference type="Rhea" id="RHEA-COMP:11992"/>
        <dbReference type="ChEBI" id="CHEBI:15378"/>
        <dbReference type="ChEBI" id="CHEBI:29965"/>
        <dbReference type="ChEBI" id="CHEBI:57856"/>
        <dbReference type="ChEBI" id="CHEBI:59789"/>
        <dbReference type="ChEBI" id="CHEBI:88221"/>
        <dbReference type="EC" id="2.1.1.320"/>
    </reaction>
</comment>
<accession>A0A8A3PJL6</accession>
<evidence type="ECO:0000256" key="1">
    <source>
        <dbReference type="ARBA" id="ARBA00004173"/>
    </source>
</evidence>
<dbReference type="EMBL" id="CP063409">
    <property type="protein sequence ID" value="QSZ35577.1"/>
    <property type="molecule type" value="Genomic_DNA"/>
</dbReference>
<dbReference type="Pfam" id="PF02636">
    <property type="entry name" value="Methyltransf_28"/>
    <property type="match status" value="1"/>
</dbReference>
<feature type="region of interest" description="Disordered" evidence="8">
    <location>
        <begin position="231"/>
        <end position="295"/>
    </location>
</feature>
<dbReference type="InterPro" id="IPR038375">
    <property type="entry name" value="NDUFAF7_sf"/>
</dbReference>
<feature type="compositionally biased region" description="Low complexity" evidence="8">
    <location>
        <begin position="254"/>
        <end position="265"/>
    </location>
</feature>
<evidence type="ECO:0000256" key="4">
    <source>
        <dbReference type="ARBA" id="ARBA00022679"/>
    </source>
</evidence>
<keyword evidence="5 7" id="KW-0496">Mitochondrion</keyword>
<reference evidence="9" key="1">
    <citation type="submission" date="2020-10" db="EMBL/GenBank/DDBJ databases">
        <title>Genome Sequence of Monilinia vaccinii-corymbosi Sheds Light on Mummy Berry Disease Infection of Blueberry and Mating Type.</title>
        <authorList>
            <person name="Yow A.G."/>
            <person name="Zhang Y."/>
            <person name="Bansal K."/>
            <person name="Eacker S.M."/>
            <person name="Sullivan S."/>
            <person name="Liachko I."/>
            <person name="Cubeta M.A."/>
            <person name="Rollins J.A."/>
            <person name="Ashrafi H."/>
        </authorList>
    </citation>
    <scope>NUCLEOTIDE SEQUENCE</scope>
    <source>
        <strain evidence="9">RL-1</strain>
    </source>
</reference>
<dbReference type="SUPFAM" id="SSF53335">
    <property type="entry name" value="S-adenosyl-L-methionine-dependent methyltransferases"/>
    <property type="match status" value="1"/>
</dbReference>
<organism evidence="9 10">
    <name type="scientific">Monilinia vaccinii-corymbosi</name>
    <dbReference type="NCBI Taxonomy" id="61207"/>
    <lineage>
        <taxon>Eukaryota</taxon>
        <taxon>Fungi</taxon>
        <taxon>Dikarya</taxon>
        <taxon>Ascomycota</taxon>
        <taxon>Pezizomycotina</taxon>
        <taxon>Leotiomycetes</taxon>
        <taxon>Helotiales</taxon>
        <taxon>Sclerotiniaceae</taxon>
        <taxon>Monilinia</taxon>
    </lineage>
</organism>
<comment type="subcellular location">
    <subcellularLocation>
        <location evidence="1 7">Mitochondrion</location>
    </subcellularLocation>
</comment>
<dbReference type="PANTHER" id="PTHR12049">
    <property type="entry name" value="PROTEIN ARGININE METHYLTRANSFERASE NDUFAF7, MITOCHONDRIAL"/>
    <property type="match status" value="1"/>
</dbReference>
<keyword evidence="10" id="KW-1185">Reference proteome</keyword>
<evidence type="ECO:0000256" key="7">
    <source>
        <dbReference type="RuleBase" id="RU364114"/>
    </source>
</evidence>
<dbReference type="GO" id="GO:0005739">
    <property type="term" value="C:mitochondrion"/>
    <property type="evidence" value="ECO:0007669"/>
    <property type="project" value="UniProtKB-SubCell"/>
</dbReference>
<comment type="similarity">
    <text evidence="2 7">Belongs to the NDUFAF7 family.</text>
</comment>
<dbReference type="Proteomes" id="UP000672032">
    <property type="component" value="Chromosome 5"/>
</dbReference>
<protein>
    <recommendedName>
        <fullName evidence="7">Protein arginine methyltransferase NDUFAF7</fullName>
        <ecNumber evidence="7">2.1.1.320</ecNumber>
    </recommendedName>
</protein>
<gene>
    <name evidence="9" type="ORF">DSL72_008447</name>
</gene>
<dbReference type="PANTHER" id="PTHR12049:SF7">
    <property type="entry name" value="PROTEIN ARGININE METHYLTRANSFERASE NDUFAF7, MITOCHONDRIAL"/>
    <property type="match status" value="1"/>
</dbReference>
<evidence type="ECO:0000313" key="9">
    <source>
        <dbReference type="EMBL" id="QSZ35577.1"/>
    </source>
</evidence>
<evidence type="ECO:0000313" key="10">
    <source>
        <dbReference type="Proteomes" id="UP000672032"/>
    </source>
</evidence>
<sequence>MRSRLLLQTCNSLRCAAKCRYRASYSALRWSSTETRQWSTPLAKQLSEAITATGPIPLASFMRMCLTSDVGGYYTSKQAGRDQFGQKGDFITSPEISQIFGELVGIWFVAEWMAQGKKSKGVELIEIGPGRGTLMDDMLRAIRNFKPMSQSIDAVYMVEASPALRDAQKQLLCGDAPMIETETGFKSTSKYASIPIMWTENMRFVPSGEDKTPFIVAHEFFDALPIHAFQSVPPNPNAPEPTTIQTPTGPHPLTHSASKSSTAKSPQWREMVVSPTPPNSTHANVHTPKSLQNQSPPLEFQLTLSKASTPHSLYLPELSARYRALKSIPDSLIEVSPESQAIVADFASRIGGSKTHPNAKPSGAALIIDYGPSDTIPTNSLRGIKAHQRVSPFSEPGIVDLSADVDFTALAEAAMNASEGVEVHGPMEQGAWLWGMGIKERAEMLVQSLGEKDDQVTKRVEGAWRRLVDRGGSGMGKVYKVMAVVPENDGRRKPLGFGGGVVD</sequence>
<proteinExistence type="inferred from homology"/>
<evidence type="ECO:0000256" key="5">
    <source>
        <dbReference type="ARBA" id="ARBA00023128"/>
    </source>
</evidence>
<comment type="function">
    <text evidence="7">Arginine methyltransferase involved in the assembly or stability of mitochondrial NADH:ubiquinone oxidoreductase complex (complex I).</text>
</comment>
<dbReference type="GO" id="GO:0032259">
    <property type="term" value="P:methylation"/>
    <property type="evidence" value="ECO:0007669"/>
    <property type="project" value="UniProtKB-KW"/>
</dbReference>
<dbReference type="GO" id="GO:0035243">
    <property type="term" value="F:protein-arginine omega-N symmetric methyltransferase activity"/>
    <property type="evidence" value="ECO:0007669"/>
    <property type="project" value="UniProtKB-EC"/>
</dbReference>
<dbReference type="EC" id="2.1.1.320" evidence="7"/>
<keyword evidence="3 7" id="KW-0489">Methyltransferase</keyword>
<dbReference type="GO" id="GO:0032981">
    <property type="term" value="P:mitochondrial respiratory chain complex I assembly"/>
    <property type="evidence" value="ECO:0007669"/>
    <property type="project" value="TreeGrafter"/>
</dbReference>
<dbReference type="InterPro" id="IPR003788">
    <property type="entry name" value="NDUFAF7"/>
</dbReference>
<name>A0A8A3PJL6_9HELO</name>
<feature type="compositionally biased region" description="Polar residues" evidence="8">
    <location>
        <begin position="279"/>
        <end position="295"/>
    </location>
</feature>